<accession>A0A4T0FS31</accession>
<proteinExistence type="inferred from homology"/>
<dbReference type="GO" id="GO:0005737">
    <property type="term" value="C:cytoplasm"/>
    <property type="evidence" value="ECO:0007669"/>
    <property type="project" value="UniProtKB-SubCell"/>
</dbReference>
<evidence type="ECO:0000256" key="8">
    <source>
        <dbReference type="ARBA" id="ARBA00023211"/>
    </source>
</evidence>
<evidence type="ECO:0000256" key="1">
    <source>
        <dbReference type="ARBA" id="ARBA00001936"/>
    </source>
</evidence>
<feature type="compositionally biased region" description="Low complexity" evidence="9">
    <location>
        <begin position="1045"/>
        <end position="1059"/>
    </location>
</feature>
<dbReference type="InterPro" id="IPR029149">
    <property type="entry name" value="Creatin/AminoP/Spt16_N"/>
</dbReference>
<comment type="similarity">
    <text evidence="4">Belongs to the DCP1 family.</text>
</comment>
<comment type="subcellular location">
    <subcellularLocation>
        <location evidence="2">Cytoplasm</location>
    </subcellularLocation>
</comment>
<keyword evidence="6" id="KW-0479">Metal-binding</keyword>
<feature type="region of interest" description="Disordered" evidence="9">
    <location>
        <begin position="863"/>
        <end position="934"/>
    </location>
</feature>
<gene>
    <name evidence="13" type="ORF">E3P99_01248</name>
</gene>
<evidence type="ECO:0008006" key="15">
    <source>
        <dbReference type="Google" id="ProtNLM"/>
    </source>
</evidence>
<reference evidence="13 14" key="1">
    <citation type="submission" date="2019-03" db="EMBL/GenBank/DDBJ databases">
        <title>Sequencing 23 genomes of Wallemia ichthyophaga.</title>
        <authorList>
            <person name="Gostincar C."/>
        </authorList>
    </citation>
    <scope>NUCLEOTIDE SEQUENCE [LARGE SCALE GENOMIC DNA]</scope>
    <source>
        <strain evidence="13 14">EXF-5753</strain>
    </source>
</reference>
<feature type="region of interest" description="Disordered" evidence="9">
    <location>
        <begin position="989"/>
        <end position="1075"/>
    </location>
</feature>
<dbReference type="SUPFAM" id="SSF53092">
    <property type="entry name" value="Creatinase/prolidase N-terminal domain"/>
    <property type="match status" value="1"/>
</dbReference>
<keyword evidence="5" id="KW-0963">Cytoplasm</keyword>
<evidence type="ECO:0000256" key="9">
    <source>
        <dbReference type="SAM" id="MobiDB-lite"/>
    </source>
</evidence>
<feature type="region of interest" description="Disordered" evidence="9">
    <location>
        <begin position="1169"/>
        <end position="1224"/>
    </location>
</feature>
<dbReference type="InterPro" id="IPR000587">
    <property type="entry name" value="Creatinase_N"/>
</dbReference>
<dbReference type="Gene3D" id="3.90.230.10">
    <property type="entry name" value="Creatinase/methionine aminopeptidase superfamily"/>
    <property type="match status" value="1"/>
</dbReference>
<sequence>MINRLQSLRRAFTQHNINAFFVPSEDAHLSEYIASADKRREWISNFSGSAGHALVTDREALLSTDGRYYLQANQELDSANYKLLKAGQPNVPSWYEYILEHYQPPFNIGLDPKLIAFSEVRKIQDKLKTKPGFELVAVENNPIDEIADLPPYPDNEVYVQPIEYAGRSVSEKLADIRAYLAEKHAHSFIVTMLDETAWLFNLRGSDIVYNPLFFSYAIVTQDSCTLYVNSARLNKEALEQVKNAGVVIEPYNSFYLSLQSLSQEAEREGKRIHISDKANWEVVRALREEHVEVVRSPVADAKAVKNEVELQGTRNAHARDGIALTQYFAWLEGTLHANNAPLKEHDAALKLEEYRAKLDNFKGLSFNTISATGGNGAIIHYSPSETDSAAIDVEKVYLCDSGAQFLDGTTDVTRTYFFGRQTPSDKLKRAFTRVLQGHIAIATTVIPNDKVYGPFLDAIARVPLWKEGLMYEHGTGHGIGSHLGAHEGPHSISPRFNDVTLKNGFLVSNEPGYYEEGEFGIRTEAILAIVPHKTPYNYNDAQFSSFETLTVCPIGTNMIDVELLTDAEKGWLNAYHKRCLDTLKPELEKRGDGRAVSWLEKNTVSAGRETLASHYLLHESLCFVIATLGVSILHADDEAVQDILDGTSYAVLYSFVEGVGWKKEMVEGSMFIFTRSVVPRYGLFILNRSGPDNFITLFTGTDDLQLTGDYIIFRPADEDAIWGVWVFDASHRPRIAKCIEDIEQLAAKEKDKAQVPAKVDAFVDPAIASISASPAQQPGSSNGMNAGQPLSVDDLFGNFGSPALSATNAAPAPSTLPTIDQQQFNVATLPPQQPQPVQQYEAVKETGTQELLSFLGLPPTATVENTKQSPFSPHAQVQVQQTPPHPHQVQHTPNSMQLPPMLPVGSVSGSVSPSTQPGPAPAPLSIPIDPMSGLPRLAQSQLHSQTPLLEPSVPPTPLPLSAVTPSEPRNPVILNDELESLKRLTFEEGVRKEQQSPAQAPAPAPASKPSPSNPQQTAQQFNKNFPPLGISPPTMPRAERERQQRMQQIQMQQQGSSGASDDDKASPGLFNPGIRTQVRTVPKARKPSAIGHVHRPSVVSPTSLIDGQQMGAHGGVNGAAPESVQVPQVAQMPPQLHQMQQLQQAQQAQQIRQAQQAQQVQQAQQAQQLPQLANAHAHTHAHQTPQLPQVPQVPQQFQASPAHQVPQPPAQHTPLTQHLQHLQHTPEVPRISPQVGLDVMTPTLSLLRHPSGQKLDKQGFKQALSSLIVVGDDYTNDAELTQVTGKRRISQHSLSALRYMLDEL</sequence>
<feature type="domain" description="Peptidase M24 C-terminal" evidence="12">
    <location>
        <begin position="542"/>
        <end position="603"/>
    </location>
</feature>
<evidence type="ECO:0000259" key="12">
    <source>
        <dbReference type="Pfam" id="PF16188"/>
    </source>
</evidence>
<dbReference type="FunFam" id="3.90.230.10:FF:000007">
    <property type="entry name" value="Xaa-Pro aminopeptidase P"/>
    <property type="match status" value="1"/>
</dbReference>
<dbReference type="Pfam" id="PF16188">
    <property type="entry name" value="Peptidase_M24_C"/>
    <property type="match status" value="1"/>
</dbReference>
<dbReference type="PANTHER" id="PTHR43763">
    <property type="entry name" value="XAA-PRO AMINOPEPTIDASE 1"/>
    <property type="match status" value="1"/>
</dbReference>
<feature type="region of interest" description="Disordered" evidence="9">
    <location>
        <begin position="947"/>
        <end position="972"/>
    </location>
</feature>
<feature type="compositionally biased region" description="Low complexity" evidence="9">
    <location>
        <begin position="1169"/>
        <end position="1205"/>
    </location>
</feature>
<dbReference type="InterPro" id="IPR033740">
    <property type="entry name" value="Pept_M24B"/>
</dbReference>
<dbReference type="Pfam" id="PF16189">
    <property type="entry name" value="Creatinase_N_2"/>
    <property type="match status" value="1"/>
</dbReference>
<comment type="similarity">
    <text evidence="3">Belongs to the peptidase M24B family.</text>
</comment>
<dbReference type="InterPro" id="IPR010334">
    <property type="entry name" value="Dcp1"/>
</dbReference>
<dbReference type="FunFam" id="3.40.350.10:FF:000003">
    <property type="entry name" value="Xaa-pro aminopeptidase P"/>
    <property type="match status" value="1"/>
</dbReference>
<dbReference type="GO" id="GO:0008047">
    <property type="term" value="F:enzyme activator activity"/>
    <property type="evidence" value="ECO:0007669"/>
    <property type="project" value="InterPro"/>
</dbReference>
<comment type="caution">
    <text evidence="13">The sequence shown here is derived from an EMBL/GenBank/DDBJ whole genome shotgun (WGS) entry which is preliminary data.</text>
</comment>
<dbReference type="GO" id="GO:0000290">
    <property type="term" value="P:deadenylation-dependent decapping of nuclear-transcribed mRNA"/>
    <property type="evidence" value="ECO:0007669"/>
    <property type="project" value="InterPro"/>
</dbReference>
<feature type="compositionally biased region" description="Low complexity" evidence="9">
    <location>
        <begin position="903"/>
        <end position="915"/>
    </location>
</feature>
<evidence type="ECO:0000256" key="7">
    <source>
        <dbReference type="ARBA" id="ARBA00022801"/>
    </source>
</evidence>
<dbReference type="GO" id="GO:0070006">
    <property type="term" value="F:metalloaminopeptidase activity"/>
    <property type="evidence" value="ECO:0007669"/>
    <property type="project" value="InterPro"/>
</dbReference>
<dbReference type="EMBL" id="SPNW01000014">
    <property type="protein sequence ID" value="TIA91100.1"/>
    <property type="molecule type" value="Genomic_DNA"/>
</dbReference>
<dbReference type="OrthoDB" id="9995434at2759"/>
<dbReference type="CDD" id="cd01085">
    <property type="entry name" value="APP"/>
    <property type="match status" value="1"/>
</dbReference>
<feature type="domain" description="Peptidase M24" evidence="10">
    <location>
        <begin position="313"/>
        <end position="529"/>
    </location>
</feature>
<dbReference type="Proteomes" id="UP000310189">
    <property type="component" value="Unassembled WGS sequence"/>
</dbReference>
<dbReference type="PANTHER" id="PTHR43763:SF6">
    <property type="entry name" value="XAA-PRO AMINOPEPTIDASE 1"/>
    <property type="match status" value="1"/>
</dbReference>
<dbReference type="InterPro" id="IPR032416">
    <property type="entry name" value="Peptidase_M24_C"/>
</dbReference>
<keyword evidence="7" id="KW-0378">Hydrolase</keyword>
<evidence type="ECO:0000313" key="14">
    <source>
        <dbReference type="Proteomes" id="UP000310189"/>
    </source>
</evidence>
<evidence type="ECO:0000256" key="6">
    <source>
        <dbReference type="ARBA" id="ARBA00022723"/>
    </source>
</evidence>
<evidence type="ECO:0000256" key="5">
    <source>
        <dbReference type="ARBA" id="ARBA00022490"/>
    </source>
</evidence>
<dbReference type="InterPro" id="IPR000994">
    <property type="entry name" value="Pept_M24"/>
</dbReference>
<comment type="cofactor">
    <cofactor evidence="1">
        <name>Mn(2+)</name>
        <dbReference type="ChEBI" id="CHEBI:29035"/>
    </cofactor>
</comment>
<feature type="compositionally biased region" description="Polar residues" evidence="9">
    <location>
        <begin position="1213"/>
        <end position="1223"/>
    </location>
</feature>
<dbReference type="InterPro" id="IPR036005">
    <property type="entry name" value="Creatinase/aminopeptidase-like"/>
</dbReference>
<evidence type="ECO:0000313" key="13">
    <source>
        <dbReference type="EMBL" id="TIA91100.1"/>
    </source>
</evidence>
<dbReference type="SUPFAM" id="SSF50729">
    <property type="entry name" value="PH domain-like"/>
    <property type="match status" value="1"/>
</dbReference>
<dbReference type="InterPro" id="IPR050422">
    <property type="entry name" value="X-Pro_aminopeptidase_P"/>
</dbReference>
<dbReference type="GO" id="GO:0046872">
    <property type="term" value="F:metal ion binding"/>
    <property type="evidence" value="ECO:0007669"/>
    <property type="project" value="UniProtKB-KW"/>
</dbReference>
<feature type="compositionally biased region" description="Low complexity" evidence="9">
    <location>
        <begin position="876"/>
        <end position="893"/>
    </location>
</feature>
<protein>
    <recommendedName>
        <fullName evidence="15">Aminopeptidase P N-terminal domain-containing protein</fullName>
    </recommendedName>
</protein>
<dbReference type="SUPFAM" id="SSF55920">
    <property type="entry name" value="Creatinase/aminopeptidase"/>
    <property type="match status" value="1"/>
</dbReference>
<organism evidence="13 14">
    <name type="scientific">Wallemia hederae</name>
    <dbReference type="NCBI Taxonomy" id="1540922"/>
    <lineage>
        <taxon>Eukaryota</taxon>
        <taxon>Fungi</taxon>
        <taxon>Dikarya</taxon>
        <taxon>Basidiomycota</taxon>
        <taxon>Wallemiomycotina</taxon>
        <taxon>Wallemiomycetes</taxon>
        <taxon>Wallemiales</taxon>
        <taxon>Wallemiaceae</taxon>
        <taxon>Wallemia</taxon>
    </lineage>
</organism>
<evidence type="ECO:0000256" key="4">
    <source>
        <dbReference type="ARBA" id="ARBA00008778"/>
    </source>
</evidence>
<feature type="compositionally biased region" description="Pro residues" evidence="9">
    <location>
        <begin position="1000"/>
        <end position="1012"/>
    </location>
</feature>
<name>A0A4T0FS31_9BASI</name>
<evidence type="ECO:0000256" key="2">
    <source>
        <dbReference type="ARBA" id="ARBA00004496"/>
    </source>
</evidence>
<evidence type="ECO:0000259" key="10">
    <source>
        <dbReference type="Pfam" id="PF00557"/>
    </source>
</evidence>
<dbReference type="Pfam" id="PF00557">
    <property type="entry name" value="Peptidase_M24"/>
    <property type="match status" value="1"/>
</dbReference>
<keyword evidence="14" id="KW-1185">Reference proteome</keyword>
<evidence type="ECO:0000259" key="11">
    <source>
        <dbReference type="Pfam" id="PF01321"/>
    </source>
</evidence>
<dbReference type="Pfam" id="PF01321">
    <property type="entry name" value="Creatinase_N"/>
    <property type="match status" value="1"/>
</dbReference>
<dbReference type="CDD" id="cd13182">
    <property type="entry name" value="EVH1-like_Dcp1"/>
    <property type="match status" value="1"/>
</dbReference>
<evidence type="ECO:0000256" key="3">
    <source>
        <dbReference type="ARBA" id="ARBA00008766"/>
    </source>
</evidence>
<dbReference type="InterPro" id="IPR011993">
    <property type="entry name" value="PH-like_dom_sf"/>
</dbReference>
<keyword evidence="8" id="KW-0464">Manganese</keyword>
<dbReference type="Pfam" id="PF06058">
    <property type="entry name" value="DCP1"/>
    <property type="match status" value="1"/>
</dbReference>
<dbReference type="Gene3D" id="2.30.29.30">
    <property type="entry name" value="Pleckstrin-homology domain (PH domain)/Phosphotyrosine-binding domain (PTB)"/>
    <property type="match status" value="1"/>
</dbReference>
<feature type="domain" description="Creatinase N-terminal" evidence="11">
    <location>
        <begin position="4"/>
        <end position="139"/>
    </location>
</feature>
<dbReference type="Gene3D" id="3.40.350.10">
    <property type="entry name" value="Creatinase/prolidase N-terminal domain"/>
    <property type="match status" value="2"/>
</dbReference>